<accession>A0AAE0TZT1</accession>
<keyword evidence="3" id="KW-1185">Reference proteome</keyword>
<feature type="region of interest" description="Disordered" evidence="1">
    <location>
        <begin position="131"/>
        <end position="158"/>
    </location>
</feature>
<protein>
    <submittedName>
        <fullName evidence="2">Uncharacterized protein</fullName>
    </submittedName>
</protein>
<feature type="compositionally biased region" description="Pro residues" evidence="1">
    <location>
        <begin position="512"/>
        <end position="524"/>
    </location>
</feature>
<feature type="compositionally biased region" description="Low complexity" evidence="1">
    <location>
        <begin position="525"/>
        <end position="551"/>
    </location>
</feature>
<gene>
    <name evidence="2" type="ORF">B0H63DRAFT_182422</name>
</gene>
<feature type="compositionally biased region" description="Basic and acidic residues" evidence="1">
    <location>
        <begin position="345"/>
        <end position="376"/>
    </location>
</feature>
<feature type="compositionally biased region" description="Basic residues" evidence="1">
    <location>
        <begin position="584"/>
        <end position="597"/>
    </location>
</feature>
<dbReference type="Proteomes" id="UP001285441">
    <property type="component" value="Unassembled WGS sequence"/>
</dbReference>
<sequence>MSYHSTNRMLRKYRLPREAAPNPQQPTTPESAGSPGISGTFKLHSGSQDHPPGARRSLLTPLTDRGSFASSKSTAASSSRSGSLPTSSAPDDLPPWDRTVDVFWNRRDFTLDNKEWDDELAFQENSARLADQSSIPKCGSAAPADAPGQRGNISRKDNGPYFRLPDRVRFMIAKYVVESHDNGKAVRMNTPRMFDPIWPVNNLPPGDRYWSTDYFDSLKKALVLLRGYTSVCFAMRIDMLTTLFLTRRFHVIYSPLVTETTQPAAVLYMDRFGPYMKWITLEIDLSKFGGHWHPFAAQMDMSKSLVRVYKLVESFAERQLTRRGGVTIQSLAILVRRYYGLRPPVEENSKSTERGKGEKESRQGGEKGDTKRDDKVSQIPYCDDSHLSVLDALKRLEGLVDNMCMVGTSKAYATQFVLAMWGNDRPLTPRDIAKCCHYRCPSSAYPFMPGQSSALDYGPAHGGVKITRHLEDPREWRGLYGCRLSPKVIVTRVPREPPARAFYKLSVGPSPTTRPTPQLPPLPPQSILLAPAEVSARSTSTLPAAATTASSNKTLTEEIENTGDAAGDPRSSPLPKPSPSRIPIFKRRSGSPRRSSRSKLPILSSSPPLPSPHVVEHSTPEQQTNVKKIGKLVKKASREVMTRGLTFTRK</sequence>
<evidence type="ECO:0000313" key="2">
    <source>
        <dbReference type="EMBL" id="KAK3385404.1"/>
    </source>
</evidence>
<name>A0AAE0TZT1_9PEZI</name>
<evidence type="ECO:0000256" key="1">
    <source>
        <dbReference type="SAM" id="MobiDB-lite"/>
    </source>
</evidence>
<reference evidence="2" key="1">
    <citation type="journal article" date="2023" name="Mol. Phylogenet. Evol.">
        <title>Genome-scale phylogeny and comparative genomics of the fungal order Sordariales.</title>
        <authorList>
            <person name="Hensen N."/>
            <person name="Bonometti L."/>
            <person name="Westerberg I."/>
            <person name="Brannstrom I.O."/>
            <person name="Guillou S."/>
            <person name="Cros-Aarteil S."/>
            <person name="Calhoun S."/>
            <person name="Haridas S."/>
            <person name="Kuo A."/>
            <person name="Mondo S."/>
            <person name="Pangilinan J."/>
            <person name="Riley R."/>
            <person name="LaButti K."/>
            <person name="Andreopoulos B."/>
            <person name="Lipzen A."/>
            <person name="Chen C."/>
            <person name="Yan M."/>
            <person name="Daum C."/>
            <person name="Ng V."/>
            <person name="Clum A."/>
            <person name="Steindorff A."/>
            <person name="Ohm R.A."/>
            <person name="Martin F."/>
            <person name="Silar P."/>
            <person name="Natvig D.O."/>
            <person name="Lalanne C."/>
            <person name="Gautier V."/>
            <person name="Ament-Velasquez S.L."/>
            <person name="Kruys A."/>
            <person name="Hutchinson M.I."/>
            <person name="Powell A.J."/>
            <person name="Barry K."/>
            <person name="Miller A.N."/>
            <person name="Grigoriev I.V."/>
            <person name="Debuchy R."/>
            <person name="Gladieux P."/>
            <person name="Hiltunen Thoren M."/>
            <person name="Johannesson H."/>
        </authorList>
    </citation>
    <scope>NUCLEOTIDE SEQUENCE</scope>
    <source>
        <strain evidence="2">CBS 232.78</strain>
    </source>
</reference>
<feature type="region of interest" description="Disordered" evidence="1">
    <location>
        <begin position="504"/>
        <end position="626"/>
    </location>
</feature>
<organism evidence="2 3">
    <name type="scientific">Podospora didyma</name>
    <dbReference type="NCBI Taxonomy" id="330526"/>
    <lineage>
        <taxon>Eukaryota</taxon>
        <taxon>Fungi</taxon>
        <taxon>Dikarya</taxon>
        <taxon>Ascomycota</taxon>
        <taxon>Pezizomycotina</taxon>
        <taxon>Sordariomycetes</taxon>
        <taxon>Sordariomycetidae</taxon>
        <taxon>Sordariales</taxon>
        <taxon>Podosporaceae</taxon>
        <taxon>Podospora</taxon>
    </lineage>
</organism>
<feature type="region of interest" description="Disordered" evidence="1">
    <location>
        <begin position="1"/>
        <end position="97"/>
    </location>
</feature>
<comment type="caution">
    <text evidence="2">The sequence shown here is derived from an EMBL/GenBank/DDBJ whole genome shotgun (WGS) entry which is preliminary data.</text>
</comment>
<feature type="compositionally biased region" description="Low complexity" evidence="1">
    <location>
        <begin position="67"/>
        <end position="89"/>
    </location>
</feature>
<evidence type="ECO:0000313" key="3">
    <source>
        <dbReference type="Proteomes" id="UP001285441"/>
    </source>
</evidence>
<dbReference type="AlphaFoldDB" id="A0AAE0TZT1"/>
<dbReference type="EMBL" id="JAULSW010000004">
    <property type="protein sequence ID" value="KAK3385404.1"/>
    <property type="molecule type" value="Genomic_DNA"/>
</dbReference>
<feature type="region of interest" description="Disordered" evidence="1">
    <location>
        <begin position="345"/>
        <end position="377"/>
    </location>
</feature>
<proteinExistence type="predicted"/>
<reference evidence="2" key="2">
    <citation type="submission" date="2023-06" db="EMBL/GenBank/DDBJ databases">
        <authorList>
            <consortium name="Lawrence Berkeley National Laboratory"/>
            <person name="Haridas S."/>
            <person name="Hensen N."/>
            <person name="Bonometti L."/>
            <person name="Westerberg I."/>
            <person name="Brannstrom I.O."/>
            <person name="Guillou S."/>
            <person name="Cros-Aarteil S."/>
            <person name="Calhoun S."/>
            <person name="Kuo A."/>
            <person name="Mondo S."/>
            <person name="Pangilinan J."/>
            <person name="Riley R."/>
            <person name="LaButti K."/>
            <person name="Andreopoulos B."/>
            <person name="Lipzen A."/>
            <person name="Chen C."/>
            <person name="Yanf M."/>
            <person name="Daum C."/>
            <person name="Ng V."/>
            <person name="Clum A."/>
            <person name="Steindorff A."/>
            <person name="Ohm R."/>
            <person name="Martin F."/>
            <person name="Silar P."/>
            <person name="Natvig D."/>
            <person name="Lalanne C."/>
            <person name="Gautier V."/>
            <person name="Ament-velasquez S.L."/>
            <person name="Kruys A."/>
            <person name="Hutchinson M.I."/>
            <person name="Powell A.J."/>
            <person name="Barry K."/>
            <person name="Miller A.N."/>
            <person name="Grigoriev I.V."/>
            <person name="Debuchy R."/>
            <person name="Gladieux P."/>
            <person name="Thoren M.H."/>
            <person name="Johannesson H."/>
        </authorList>
    </citation>
    <scope>NUCLEOTIDE SEQUENCE</scope>
    <source>
        <strain evidence="2">CBS 232.78</strain>
    </source>
</reference>